<evidence type="ECO:0000256" key="8">
    <source>
        <dbReference type="SAM" id="MobiDB-lite"/>
    </source>
</evidence>
<evidence type="ECO:0000256" key="4">
    <source>
        <dbReference type="ARBA" id="ARBA00022691"/>
    </source>
</evidence>
<gene>
    <name evidence="10" type="ORF">URODEC1_LOCUS125519</name>
</gene>
<reference evidence="10 11" key="1">
    <citation type="submission" date="2024-10" db="EMBL/GenBank/DDBJ databases">
        <authorList>
            <person name="Ryan C."/>
        </authorList>
    </citation>
    <scope>NUCLEOTIDE SEQUENCE [LARGE SCALE GENOMIC DNA]</scope>
</reference>
<dbReference type="Pfam" id="PF22528">
    <property type="entry name" value="PRMT_C"/>
    <property type="match status" value="1"/>
</dbReference>
<evidence type="ECO:0000256" key="6">
    <source>
        <dbReference type="ARBA" id="ARBA00054608"/>
    </source>
</evidence>
<dbReference type="FunFam" id="3.40.50.150:FF:000167">
    <property type="entry name" value="Protein arginine N-methyltransferase"/>
    <property type="match status" value="1"/>
</dbReference>
<evidence type="ECO:0000259" key="9">
    <source>
        <dbReference type="Pfam" id="PF22528"/>
    </source>
</evidence>
<keyword evidence="4 7" id="KW-0949">S-adenosyl-L-methionine</keyword>
<keyword evidence="5" id="KW-0677">Repeat</keyword>
<accession>A0ABC9HFI8</accession>
<dbReference type="InterPro" id="IPR055135">
    <property type="entry name" value="PRMT_dom"/>
</dbReference>
<dbReference type="AlphaFoldDB" id="A0ABC9HFI8"/>
<dbReference type="EMBL" id="CAXIPR030006350">
    <property type="protein sequence ID" value="CAM0152725.1"/>
    <property type="molecule type" value="Genomic_DNA"/>
</dbReference>
<proteinExistence type="predicted"/>
<dbReference type="Gene3D" id="3.40.50.150">
    <property type="entry name" value="Vaccinia Virus protein VP39"/>
    <property type="match status" value="2"/>
</dbReference>
<dbReference type="SUPFAM" id="SSF53335">
    <property type="entry name" value="S-adenosyl-L-methionine-dependent methyltransferases"/>
    <property type="match status" value="2"/>
</dbReference>
<dbReference type="PROSITE" id="PS51678">
    <property type="entry name" value="SAM_MT_PRMT"/>
    <property type="match status" value="2"/>
</dbReference>
<evidence type="ECO:0000256" key="2">
    <source>
        <dbReference type="ARBA" id="ARBA00022603"/>
    </source>
</evidence>
<dbReference type="FunFam" id="2.70.160.11:FF:000013">
    <property type="entry name" value="Protein arginine N-methyltransferase 1.6"/>
    <property type="match status" value="1"/>
</dbReference>
<evidence type="ECO:0000256" key="5">
    <source>
        <dbReference type="ARBA" id="ARBA00022737"/>
    </source>
</evidence>
<name>A0ABC9HFI8_9POAL</name>
<protein>
    <recommendedName>
        <fullName evidence="1">Protein arginine N-methyltransferase 7</fullName>
    </recommendedName>
</protein>
<evidence type="ECO:0000313" key="10">
    <source>
        <dbReference type="EMBL" id="CAM0152725.1"/>
    </source>
</evidence>
<dbReference type="FunFam" id="3.40.50.150:FF:000070">
    <property type="entry name" value="Protein arginine N-methyltransferase 7"/>
    <property type="match status" value="1"/>
</dbReference>
<sequence length="792" mass="87905">MAAGDELKIRTGGGGGRKPIGSRKSNEWAGLRCSAEAHLISSQTNGPGVLRMYSIHQKPTARRPPRRRMPRCPLLLGAAPRPPPAALRLLLRRRMASSEPARAFQLRLNPLTGDSEWLVVDDAEPEAPAPPTQHRQLLAATSYLDMLNDAARNRAYRHAIDATVTDPTSRVLDIGAGTGLLSMMAARALAAAGGDGRGSVSACEAYLPMGKLTRRVLRANGMQNKVKVFHKRSDELRVGVELDSRADTMVSEILDSELLGEGLIPTLQHAHDELLVKNPKSVPYRATTYGVLVESTSLWKMHDLHSNEANAEDGVWLTPGGTENILSVKQQQHAMQCDALADEIRLLSEPFKVFEFDFWKRPDSHGETKIEIRATADGHAHAIISWWVLQLDAAGSVFYSTAPRWVRQLSGVDLPQCTNGMKDWCDHWKQCVWFIQGTGAPAKKDQNLSLRASHGQTSISYQLNMNDEVSSRSPKGDHLTLLPERVGLYGDKDWRSALISVVRNAMSERSSPTCIVADDSVFLALIVSSLLPSSKVITMFPGLRDKGLNYLQAVVNANNLSMDRIKVIGRKAPSLTMNDLQNEKVNLIVGEPFYHGSEGILPWQNLRFWNERTLLDPLLSENAFTVPCKGILRFCAMSLPDLWRSRCSLRDVEGFDHSVVNDTFGACGDLPGEQQGPCLPYYVWQCGYTKKLSKVYSLMDFNFSEPIHSCFGKTKIEFAYDGICHGFAVWIDWVLDEKSLTVISTGPESRYWKQGVQLLSRPVQVNPSNSVMHVEARFDHDTGELTFKSVLL</sequence>
<dbReference type="PANTHER" id="PTHR11006">
    <property type="entry name" value="PROTEIN ARGININE N-METHYLTRANSFERASE"/>
    <property type="match status" value="1"/>
</dbReference>
<dbReference type="GO" id="GO:0008168">
    <property type="term" value="F:methyltransferase activity"/>
    <property type="evidence" value="ECO:0007669"/>
    <property type="project" value="UniProtKB-KW"/>
</dbReference>
<dbReference type="Proteomes" id="UP001497457">
    <property type="component" value="Unassembled WGS sequence"/>
</dbReference>
<feature type="domain" description="Protein arginine N-methyltransferase" evidence="9">
    <location>
        <begin position="342"/>
        <end position="453"/>
    </location>
</feature>
<evidence type="ECO:0000256" key="7">
    <source>
        <dbReference type="PROSITE-ProRule" id="PRU01015"/>
    </source>
</evidence>
<evidence type="ECO:0000256" key="1">
    <source>
        <dbReference type="ARBA" id="ARBA00018773"/>
    </source>
</evidence>
<dbReference type="PANTHER" id="PTHR11006:SF4">
    <property type="entry name" value="PROTEIN ARGININE N-METHYLTRANSFERASE 7"/>
    <property type="match status" value="1"/>
</dbReference>
<dbReference type="GO" id="GO:0032259">
    <property type="term" value="P:methylation"/>
    <property type="evidence" value="ECO:0007669"/>
    <property type="project" value="UniProtKB-KW"/>
</dbReference>
<dbReference type="InterPro" id="IPR025799">
    <property type="entry name" value="Arg_MeTrfase"/>
</dbReference>
<dbReference type="FunFam" id="2.70.160.11:FF:000017">
    <property type="entry name" value="Protein arginine N-methyltransferase 1.6"/>
    <property type="match status" value="1"/>
</dbReference>
<keyword evidence="2 7" id="KW-0489">Methyltransferase</keyword>
<evidence type="ECO:0000256" key="3">
    <source>
        <dbReference type="ARBA" id="ARBA00022679"/>
    </source>
</evidence>
<organism evidence="10 11">
    <name type="scientific">Urochloa decumbens</name>
    <dbReference type="NCBI Taxonomy" id="240449"/>
    <lineage>
        <taxon>Eukaryota</taxon>
        <taxon>Viridiplantae</taxon>
        <taxon>Streptophyta</taxon>
        <taxon>Embryophyta</taxon>
        <taxon>Tracheophyta</taxon>
        <taxon>Spermatophyta</taxon>
        <taxon>Magnoliopsida</taxon>
        <taxon>Liliopsida</taxon>
        <taxon>Poales</taxon>
        <taxon>Poaceae</taxon>
        <taxon>PACMAD clade</taxon>
        <taxon>Panicoideae</taxon>
        <taxon>Panicodae</taxon>
        <taxon>Paniceae</taxon>
        <taxon>Melinidinae</taxon>
        <taxon>Urochloa</taxon>
    </lineage>
</organism>
<keyword evidence="3 7" id="KW-0808">Transferase</keyword>
<comment type="function">
    <text evidence="6">Arginine methyltransferase that can both catalyze the formation of omega-N monomethylarginine (MMA) and symmetrical dimethylarginine (sDMA).</text>
</comment>
<evidence type="ECO:0000313" key="11">
    <source>
        <dbReference type="Proteomes" id="UP001497457"/>
    </source>
</evidence>
<keyword evidence="11" id="KW-1185">Reference proteome</keyword>
<feature type="region of interest" description="Disordered" evidence="8">
    <location>
        <begin position="1"/>
        <end position="26"/>
    </location>
</feature>
<dbReference type="InterPro" id="IPR029063">
    <property type="entry name" value="SAM-dependent_MTases_sf"/>
</dbReference>
<dbReference type="Gene3D" id="2.70.160.11">
    <property type="entry name" value="Hnrnp arginine n-methyltransferase1"/>
    <property type="match status" value="2"/>
</dbReference>
<comment type="caution">
    <text evidence="10">The sequence shown here is derived from an EMBL/GenBank/DDBJ whole genome shotgun (WGS) entry which is preliminary data.</text>
</comment>